<accession>A0ABM3Y7F7</accession>
<evidence type="ECO:0000313" key="14">
    <source>
        <dbReference type="RefSeq" id="XP_060056996.1"/>
    </source>
</evidence>
<sequence>MEFCAWTRVSNGKELKSRLSCPSDRLASSIAESHSTCLRFPECTYTKGKDAKISFQPAESDTLGTESEICILNEIQDFILKSKNPNYEIKVKFLEHSKDNPPGDSKTPKQDFQGPVARRSCTDVFCCVLFILFIGAYIILGLVAWVHGDPRRVAYPTDSKGHFCGQKGTPNENKTILFYFNLFSCTSPSVVLNLQCPTTQICVSKCPEKFLTYVELQFKYNTNNEYWSYYSQYCKSNVMQPAKSLTQILLDDDCPTAIFPSKPFVQRCFPDFSSQNGSLTVGNKTNFEDGNGHTRNALELRAAANTVSKILDARTVGMKVFEDYATTWYWILIGLTIAMLLSWLFVILLRYTAGLIFWLFMLGVISVIGYGAWHCYREYTHIRDKPSSQSDVYNIGLQSDISMYFKLKQAWFGLMIVLCVIEVLIIVTLIFLREKIRISIALLKEGSKAIGHIPTTLIYPFLTFIFISICICYWAVIAIYLATSGTPVYKVITADGKCKHENSTCDPETFNATEVTKVCPGAQCNFAFYGGKTVYYQYITTFQMFNLFVFLWLVNFIIALGECALAGAFATYYWTLKKPDDIPPYPLFTSFGRAIRYHTGSLAFGSLILAAVQFFKVTLEYLDNRLKNAQNNCAKFLQCCLKCCFWCLEKLVKFLNRNAYVMIAVYGKNFCRSARDAFNLLMRNVVKVAVIDQLTDFVLIMGKILVSAIIGVLAFLLFTKKIPVILEGPTTLNYYWVPLMTVVIGSYLVADGFFSVYEMCIETIFICFLEDIERNDGTADKPYYMSHSLLKIFNPKNSQLKKQ</sequence>
<evidence type="ECO:0000256" key="8">
    <source>
        <dbReference type="ARBA" id="ARBA00023136"/>
    </source>
</evidence>
<feature type="transmembrane region" description="Helical" evidence="12">
    <location>
        <begin position="457"/>
        <end position="482"/>
    </location>
</feature>
<keyword evidence="4" id="KW-0050">Antiport</keyword>
<evidence type="ECO:0000256" key="11">
    <source>
        <dbReference type="ARBA" id="ARBA00037726"/>
    </source>
</evidence>
<keyword evidence="13" id="KW-1185">Reference proteome</keyword>
<keyword evidence="7 12" id="KW-1133">Transmembrane helix</keyword>
<gene>
    <name evidence="14" type="primary">SLC44A5</name>
</gene>
<dbReference type="RefSeq" id="XP_060056996.1">
    <property type="nucleotide sequence ID" value="XM_060201013.1"/>
</dbReference>
<keyword evidence="9" id="KW-0325">Glycoprotein</keyword>
<comment type="subcellular location">
    <subcellularLocation>
        <location evidence="1">Cell membrane</location>
        <topology evidence="1">Multi-pass membrane protein</topology>
    </subcellularLocation>
</comment>
<evidence type="ECO:0000256" key="12">
    <source>
        <dbReference type="SAM" id="Phobius"/>
    </source>
</evidence>
<evidence type="ECO:0000256" key="1">
    <source>
        <dbReference type="ARBA" id="ARBA00004651"/>
    </source>
</evidence>
<dbReference type="Pfam" id="PF04515">
    <property type="entry name" value="Choline_transpo"/>
    <property type="match status" value="1"/>
</dbReference>
<feature type="transmembrane region" description="Helical" evidence="12">
    <location>
        <begin position="547"/>
        <end position="574"/>
    </location>
</feature>
<evidence type="ECO:0000313" key="13">
    <source>
        <dbReference type="Proteomes" id="UP001652624"/>
    </source>
</evidence>
<keyword evidence="8 12" id="KW-0472">Membrane</keyword>
<evidence type="ECO:0000256" key="4">
    <source>
        <dbReference type="ARBA" id="ARBA00022449"/>
    </source>
</evidence>
<organism evidence="13 14">
    <name type="scientific">Erinaceus europaeus</name>
    <name type="common">Western European hedgehog</name>
    <dbReference type="NCBI Taxonomy" id="9365"/>
    <lineage>
        <taxon>Eukaryota</taxon>
        <taxon>Metazoa</taxon>
        <taxon>Chordata</taxon>
        <taxon>Craniata</taxon>
        <taxon>Vertebrata</taxon>
        <taxon>Euteleostomi</taxon>
        <taxon>Mammalia</taxon>
        <taxon>Eutheria</taxon>
        <taxon>Laurasiatheria</taxon>
        <taxon>Eulipotyphla</taxon>
        <taxon>Erinaceidae</taxon>
        <taxon>Erinaceinae</taxon>
        <taxon>Erinaceus</taxon>
    </lineage>
</organism>
<dbReference type="Proteomes" id="UP001652624">
    <property type="component" value="Chromosome 11"/>
</dbReference>
<protein>
    <submittedName>
        <fullName evidence="14">Choline transporter-like protein 5</fullName>
    </submittedName>
</protein>
<feature type="transmembrane region" description="Helical" evidence="12">
    <location>
        <begin position="355"/>
        <end position="376"/>
    </location>
</feature>
<comment type="similarity">
    <text evidence="2">Belongs to the CTL (choline transporter-like) family.</text>
</comment>
<dbReference type="PANTHER" id="PTHR12385">
    <property type="entry name" value="CHOLINE TRANSPORTER-LIKE (SLC FAMILY 44)"/>
    <property type="match status" value="1"/>
</dbReference>
<dbReference type="PANTHER" id="PTHR12385:SF42">
    <property type="entry name" value="CHOLINE TRANSPORTER-LIKE PROTEIN 5"/>
    <property type="match status" value="1"/>
</dbReference>
<feature type="transmembrane region" description="Helical" evidence="12">
    <location>
        <begin position="128"/>
        <end position="146"/>
    </location>
</feature>
<reference evidence="14" key="1">
    <citation type="submission" date="2025-08" db="UniProtKB">
        <authorList>
            <consortium name="RefSeq"/>
        </authorList>
    </citation>
    <scope>IDENTIFICATION</scope>
</reference>
<evidence type="ECO:0000256" key="9">
    <source>
        <dbReference type="ARBA" id="ARBA00023180"/>
    </source>
</evidence>
<evidence type="ECO:0000256" key="3">
    <source>
        <dbReference type="ARBA" id="ARBA00022448"/>
    </source>
</evidence>
<keyword evidence="3" id="KW-0813">Transport</keyword>
<evidence type="ECO:0000256" key="10">
    <source>
        <dbReference type="ARBA" id="ARBA00035093"/>
    </source>
</evidence>
<keyword evidence="5" id="KW-1003">Cell membrane</keyword>
<feature type="transmembrane region" description="Helical" evidence="12">
    <location>
        <begin position="594"/>
        <end position="615"/>
    </location>
</feature>
<comment type="catalytic activity">
    <reaction evidence="10">
        <text>choline(out) + n H(+)(in) = choline(in) + n H(+)(out)</text>
        <dbReference type="Rhea" id="RHEA:75463"/>
        <dbReference type="ChEBI" id="CHEBI:15354"/>
        <dbReference type="ChEBI" id="CHEBI:15378"/>
    </reaction>
</comment>
<evidence type="ECO:0000256" key="2">
    <source>
        <dbReference type="ARBA" id="ARBA00007168"/>
    </source>
</evidence>
<evidence type="ECO:0000256" key="6">
    <source>
        <dbReference type="ARBA" id="ARBA00022692"/>
    </source>
</evidence>
<name>A0ABM3Y7F7_ERIEU</name>
<evidence type="ECO:0000256" key="7">
    <source>
        <dbReference type="ARBA" id="ARBA00022989"/>
    </source>
</evidence>
<proteinExistence type="inferred from homology"/>
<dbReference type="GeneID" id="103117989"/>
<evidence type="ECO:0000256" key="5">
    <source>
        <dbReference type="ARBA" id="ARBA00022475"/>
    </source>
</evidence>
<comment type="function">
    <text evidence="11">Choline/H+ antiporter.</text>
</comment>
<feature type="transmembrane region" description="Helical" evidence="12">
    <location>
        <begin position="697"/>
        <end position="718"/>
    </location>
</feature>
<feature type="transmembrane region" description="Helical" evidence="12">
    <location>
        <begin position="411"/>
        <end position="432"/>
    </location>
</feature>
<feature type="transmembrane region" description="Helical" evidence="12">
    <location>
        <begin position="734"/>
        <end position="754"/>
    </location>
</feature>
<keyword evidence="6 12" id="KW-0812">Transmembrane</keyword>
<dbReference type="InterPro" id="IPR007603">
    <property type="entry name" value="Choline_transptr-like"/>
</dbReference>
<feature type="transmembrane region" description="Helical" evidence="12">
    <location>
        <begin position="328"/>
        <end position="349"/>
    </location>
</feature>